<evidence type="ECO:0000313" key="1">
    <source>
        <dbReference type="EMBL" id="TDZ27619.1"/>
    </source>
</evidence>
<reference evidence="1 2" key="1">
    <citation type="submission" date="2018-11" db="EMBL/GenBank/DDBJ databases">
        <title>Genome sequence and assembly of Colletotrichum spinosum.</title>
        <authorList>
            <person name="Gan P."/>
            <person name="Shirasu K."/>
        </authorList>
    </citation>
    <scope>NUCLEOTIDE SEQUENCE [LARGE SCALE GENOMIC DNA]</scope>
    <source>
        <strain evidence="1 2">CBS 515.97</strain>
    </source>
</reference>
<dbReference type="AlphaFoldDB" id="A0A4V6QE99"/>
<keyword evidence="2" id="KW-1185">Reference proteome</keyword>
<protein>
    <submittedName>
        <fullName evidence="1">Uncharacterized protein</fullName>
    </submittedName>
</protein>
<dbReference type="EMBL" id="QAPG01002119">
    <property type="protein sequence ID" value="TDZ27619.1"/>
    <property type="molecule type" value="Genomic_DNA"/>
</dbReference>
<sequence>MNINLIKVVNNFKNYNYFNKDLEKLVLYKSNFIILPSPLKVVITTFNLIILLENEAISKVKKIKLK</sequence>
<dbReference type="Proteomes" id="UP000295083">
    <property type="component" value="Unassembled WGS sequence"/>
</dbReference>
<gene>
    <name evidence="1" type="ORF">C8035_v004689</name>
</gene>
<proteinExistence type="predicted"/>
<name>A0A4V6QE99_9PEZI</name>
<accession>A0A4V6QE99</accession>
<evidence type="ECO:0000313" key="2">
    <source>
        <dbReference type="Proteomes" id="UP000295083"/>
    </source>
</evidence>
<organism evidence="1 2">
    <name type="scientific">Colletotrichum spinosum</name>
    <dbReference type="NCBI Taxonomy" id="1347390"/>
    <lineage>
        <taxon>Eukaryota</taxon>
        <taxon>Fungi</taxon>
        <taxon>Dikarya</taxon>
        <taxon>Ascomycota</taxon>
        <taxon>Pezizomycotina</taxon>
        <taxon>Sordariomycetes</taxon>
        <taxon>Hypocreomycetidae</taxon>
        <taxon>Glomerellales</taxon>
        <taxon>Glomerellaceae</taxon>
        <taxon>Colletotrichum</taxon>
        <taxon>Colletotrichum orbiculare species complex</taxon>
    </lineage>
</organism>
<comment type="caution">
    <text evidence="1">The sequence shown here is derived from an EMBL/GenBank/DDBJ whole genome shotgun (WGS) entry which is preliminary data.</text>
</comment>